<dbReference type="SUPFAM" id="SSF54506">
    <property type="entry name" value="Diaminopimelate epimerase-like"/>
    <property type="match status" value="2"/>
</dbReference>
<keyword evidence="6 8" id="KW-0413">Isomerase</keyword>
<dbReference type="PANTHER" id="PTHR31689">
    <property type="entry name" value="DIAMINOPIMELATE EPIMERASE, CHLOROPLASTIC"/>
    <property type="match status" value="1"/>
</dbReference>
<proteinExistence type="inferred from homology"/>
<comment type="subunit">
    <text evidence="8">Homodimer.</text>
</comment>
<feature type="site" description="Could be important to modulate the pK values of the two catalytic cysteine residues" evidence="8">
    <location>
        <position position="199"/>
    </location>
</feature>
<dbReference type="GO" id="GO:0005829">
    <property type="term" value="C:cytosol"/>
    <property type="evidence" value="ECO:0007669"/>
    <property type="project" value="TreeGrafter"/>
</dbReference>
<dbReference type="OrthoDB" id="9805408at2"/>
<dbReference type="Gene3D" id="3.10.310.10">
    <property type="entry name" value="Diaminopimelate Epimerase, Chain A, domain 1"/>
    <property type="match status" value="2"/>
</dbReference>
<dbReference type="HOGENOM" id="CLU_053306_3_2_0"/>
<dbReference type="Pfam" id="PF01678">
    <property type="entry name" value="DAP_epimerase"/>
    <property type="match status" value="2"/>
</dbReference>
<name>H0UKF2_9BACT</name>
<dbReference type="eggNOG" id="COG0253">
    <property type="taxonomic scope" value="Bacteria"/>
</dbReference>
<dbReference type="HAMAP" id="MF_00197">
    <property type="entry name" value="DAP_epimerase"/>
    <property type="match status" value="1"/>
</dbReference>
<reference evidence="10 11" key="1">
    <citation type="submission" date="2011-11" db="EMBL/GenBank/DDBJ databases">
        <title>The Noncontiguous Finished genome of Jonquetella anthropi DSM 22815.</title>
        <authorList>
            <consortium name="US DOE Joint Genome Institute (JGI-PGF)"/>
            <person name="Lucas S."/>
            <person name="Copeland A."/>
            <person name="Lapidus A."/>
            <person name="Glavina del Rio T."/>
            <person name="Dalin E."/>
            <person name="Tice H."/>
            <person name="Bruce D."/>
            <person name="Goodwin L."/>
            <person name="Pitluck S."/>
            <person name="Peters L."/>
            <person name="Mikhailova N."/>
            <person name="Held B."/>
            <person name="Kyrpides N."/>
            <person name="Mavromatis K."/>
            <person name="Ivanova N."/>
            <person name="Markowitz V."/>
            <person name="Cheng J.-F."/>
            <person name="Hugenholtz P."/>
            <person name="Woyke T."/>
            <person name="Wu D."/>
            <person name="Gronow S."/>
            <person name="Wellnitz S."/>
            <person name="Brambilla E."/>
            <person name="Klenk H.-P."/>
            <person name="Eisen J.A."/>
        </authorList>
    </citation>
    <scope>NUCLEOTIDE SEQUENCE [LARGE SCALE GENOMIC DNA]</scope>
    <source>
        <strain evidence="10 11">DSM 22815</strain>
    </source>
</reference>
<keyword evidence="4 8" id="KW-0028">Amino-acid biosynthesis</keyword>
<feature type="active site" description="Proton donor" evidence="8">
    <location>
        <position position="73"/>
    </location>
</feature>
<dbReference type="PANTHER" id="PTHR31689:SF0">
    <property type="entry name" value="DIAMINOPIMELATE EPIMERASE"/>
    <property type="match status" value="1"/>
</dbReference>
<comment type="subcellular location">
    <subcellularLocation>
        <location evidence="8">Cytoplasm</location>
    </subcellularLocation>
</comment>
<keyword evidence="8" id="KW-0963">Cytoplasm</keyword>
<evidence type="ECO:0000256" key="2">
    <source>
        <dbReference type="ARBA" id="ARBA00010219"/>
    </source>
</evidence>
<keyword evidence="11" id="KW-1185">Reference proteome</keyword>
<comment type="function">
    <text evidence="8">Catalyzes the stereoinversion of LL-2,6-diaminopimelate (L,L-DAP) to meso-diaminopimelate (meso-DAP), a precursor of L-lysine and an essential component of the bacterial peptidoglycan.</text>
</comment>
<dbReference type="Proteomes" id="UP000003806">
    <property type="component" value="Chromosome"/>
</dbReference>
<evidence type="ECO:0000256" key="3">
    <source>
        <dbReference type="ARBA" id="ARBA00013080"/>
    </source>
</evidence>
<dbReference type="STRING" id="885272.JonanDRAFT_0782"/>
<feature type="binding site" evidence="8">
    <location>
        <position position="181"/>
    </location>
    <ligand>
        <name>substrate</name>
    </ligand>
</feature>
<evidence type="ECO:0000313" key="11">
    <source>
        <dbReference type="Proteomes" id="UP000003806"/>
    </source>
</evidence>
<dbReference type="GO" id="GO:0009089">
    <property type="term" value="P:lysine biosynthetic process via diaminopimelate"/>
    <property type="evidence" value="ECO:0007669"/>
    <property type="project" value="UniProtKB-UniRule"/>
</dbReference>
<feature type="binding site" evidence="8">
    <location>
        <position position="11"/>
    </location>
    <ligand>
        <name>substrate</name>
    </ligand>
</feature>
<dbReference type="GO" id="GO:0008837">
    <property type="term" value="F:diaminopimelate epimerase activity"/>
    <property type="evidence" value="ECO:0007669"/>
    <property type="project" value="UniProtKB-UniRule"/>
</dbReference>
<evidence type="ECO:0000256" key="5">
    <source>
        <dbReference type="ARBA" id="ARBA00023154"/>
    </source>
</evidence>
<dbReference type="EMBL" id="CM001376">
    <property type="protein sequence ID" value="EHM13161.1"/>
    <property type="molecule type" value="Genomic_DNA"/>
</dbReference>
<dbReference type="RefSeq" id="WP_008522846.1">
    <property type="nucleotide sequence ID" value="NZ_CM001376.1"/>
</dbReference>
<evidence type="ECO:0000313" key="10">
    <source>
        <dbReference type="EMBL" id="EHM13161.1"/>
    </source>
</evidence>
<dbReference type="InterPro" id="IPR001653">
    <property type="entry name" value="DAP_epimerase_DapF"/>
</dbReference>
<evidence type="ECO:0000256" key="6">
    <source>
        <dbReference type="ARBA" id="ARBA00023235"/>
    </source>
</evidence>
<dbReference type="AlphaFoldDB" id="H0UKF2"/>
<gene>
    <name evidence="8" type="primary">dapF</name>
    <name evidence="10" type="ORF">JonanDRAFT_0782</name>
</gene>
<feature type="active site" evidence="9">
    <location>
        <position position="73"/>
    </location>
</feature>
<feature type="binding site" evidence="8">
    <location>
        <begin position="199"/>
        <end position="200"/>
    </location>
    <ligand>
        <name>substrate</name>
    </ligand>
</feature>
<dbReference type="PROSITE" id="PS01326">
    <property type="entry name" value="DAP_EPIMERASE"/>
    <property type="match status" value="1"/>
</dbReference>
<accession>H0UKF2</accession>
<feature type="site" description="Could be important to modulate the pK values of the two catalytic cysteine residues" evidence="8">
    <location>
        <position position="148"/>
    </location>
</feature>
<dbReference type="UniPathway" id="UPA00034">
    <property type="reaction ID" value="UER00025"/>
</dbReference>
<dbReference type="NCBIfam" id="TIGR00652">
    <property type="entry name" value="DapF"/>
    <property type="match status" value="1"/>
</dbReference>
<feature type="binding site" evidence="8">
    <location>
        <begin position="74"/>
        <end position="75"/>
    </location>
    <ligand>
        <name>substrate</name>
    </ligand>
</feature>
<dbReference type="EC" id="5.1.1.7" evidence="3 8"/>
<organism evidence="10 11">
    <name type="scientific">Jonquetella anthropi DSM 22815</name>
    <dbReference type="NCBI Taxonomy" id="885272"/>
    <lineage>
        <taxon>Bacteria</taxon>
        <taxon>Thermotogati</taxon>
        <taxon>Synergistota</taxon>
        <taxon>Synergistia</taxon>
        <taxon>Synergistales</taxon>
        <taxon>Dethiosulfovibrionaceae</taxon>
        <taxon>Jonquetella</taxon>
    </lineage>
</organism>
<dbReference type="InterPro" id="IPR018510">
    <property type="entry name" value="DAP_epimerase_AS"/>
</dbReference>
<feature type="binding site" evidence="8">
    <location>
        <position position="64"/>
    </location>
    <ligand>
        <name>substrate</name>
    </ligand>
</feature>
<feature type="binding site" evidence="8">
    <location>
        <begin position="210"/>
        <end position="211"/>
    </location>
    <ligand>
        <name>substrate</name>
    </ligand>
</feature>
<comment type="similarity">
    <text evidence="2 8">Belongs to the diaminopimelate epimerase family.</text>
</comment>
<keyword evidence="5 8" id="KW-0457">Lysine biosynthesis</keyword>
<comment type="caution">
    <text evidence="8">Lacks conserved residue(s) required for the propagation of feature annotation.</text>
</comment>
<evidence type="ECO:0000256" key="8">
    <source>
        <dbReference type="HAMAP-Rule" id="MF_00197"/>
    </source>
</evidence>
<comment type="catalytic activity">
    <reaction evidence="7 8">
        <text>(2S,6S)-2,6-diaminopimelate = meso-2,6-diaminopimelate</text>
        <dbReference type="Rhea" id="RHEA:15393"/>
        <dbReference type="ChEBI" id="CHEBI:57609"/>
        <dbReference type="ChEBI" id="CHEBI:57791"/>
        <dbReference type="EC" id="5.1.1.7"/>
    </reaction>
</comment>
<comment type="pathway">
    <text evidence="1 8">Amino-acid biosynthesis; L-lysine biosynthesis via DAP pathway; DL-2,6-diaminopimelate from LL-2,6-diaminopimelate: step 1/1.</text>
</comment>
<evidence type="ECO:0000256" key="9">
    <source>
        <dbReference type="PROSITE-ProRule" id="PRU10125"/>
    </source>
</evidence>
<evidence type="ECO:0000256" key="7">
    <source>
        <dbReference type="ARBA" id="ARBA00051712"/>
    </source>
</evidence>
<protein>
    <recommendedName>
        <fullName evidence="3 8">Diaminopimelate epimerase</fullName>
        <shortName evidence="8">DAP epimerase</shortName>
        <ecNumber evidence="3 8">5.1.1.7</ecNumber>
    </recommendedName>
    <alternativeName>
        <fullName evidence="8">PLP-independent amino acid racemase</fullName>
    </alternativeName>
</protein>
<evidence type="ECO:0000256" key="1">
    <source>
        <dbReference type="ARBA" id="ARBA00005196"/>
    </source>
</evidence>
<evidence type="ECO:0000256" key="4">
    <source>
        <dbReference type="ARBA" id="ARBA00022605"/>
    </source>
</evidence>
<feature type="active site" description="Proton acceptor" evidence="8">
    <location>
        <position position="209"/>
    </location>
</feature>
<sequence>MNFWKMNGNGNDFIVVDATAAENIGLDWPAVARALCPRRQSIGADGLLVIKRSKTANFFMRIFNADGSEGEMCGNGARCAARFAACAGLAPQSMEFETMAGLMRARVDGRYVEINMGRVRPEPEWSDRTMTLEGETFRATFALVGVPHLVLFSREEVGVDFARRWGERLRNDTAQFRQGTNVTFAAPIARGEMRAVTYERGVEDLTESCGTGCVAVALAARLNGLSGPVTEVHNPGGTNRVSLTEMGDGEYEALLGGTTSLVMTGQTGPDVLPLASR</sequence>